<proteinExistence type="predicted"/>
<reference evidence="2" key="1">
    <citation type="submission" date="2020-08" db="EMBL/GenBank/DDBJ databases">
        <title>Sequencing the genomes of 1000 actinobacteria strains.</title>
        <authorList>
            <person name="Klenk H.-P."/>
        </authorList>
    </citation>
    <scope>NUCLEOTIDE SEQUENCE</scope>
    <source>
        <strain evidence="2">DSM 10695</strain>
    </source>
</reference>
<keyword evidence="1" id="KW-0812">Transmembrane</keyword>
<protein>
    <recommendedName>
        <fullName evidence="4">LPXTG cell wall anchor domain-containing protein</fullName>
    </recommendedName>
</protein>
<keyword evidence="1" id="KW-0472">Membrane</keyword>
<dbReference type="Proteomes" id="UP000617426">
    <property type="component" value="Unassembled WGS sequence"/>
</dbReference>
<dbReference type="EMBL" id="JACHMK010000001">
    <property type="protein sequence ID" value="MBB6333960.1"/>
    <property type="molecule type" value="Genomic_DNA"/>
</dbReference>
<evidence type="ECO:0000256" key="1">
    <source>
        <dbReference type="SAM" id="Phobius"/>
    </source>
</evidence>
<evidence type="ECO:0008006" key="4">
    <source>
        <dbReference type="Google" id="ProtNLM"/>
    </source>
</evidence>
<feature type="transmembrane region" description="Helical" evidence="1">
    <location>
        <begin position="178"/>
        <end position="197"/>
    </location>
</feature>
<organism evidence="2 3">
    <name type="scientific">Schaalia hyovaginalis</name>
    <dbReference type="NCBI Taxonomy" id="29316"/>
    <lineage>
        <taxon>Bacteria</taxon>
        <taxon>Bacillati</taxon>
        <taxon>Actinomycetota</taxon>
        <taxon>Actinomycetes</taxon>
        <taxon>Actinomycetales</taxon>
        <taxon>Actinomycetaceae</taxon>
        <taxon>Schaalia</taxon>
    </lineage>
</organism>
<sequence length="200" mass="19984">MTNTGILDRTATSTYLKELADKGTPAKADLAKRQVGVSGKVEEDGSMTISLAGLLFSATSEQGSGAAAKTVSALVKMPDGSFTTLASQDVDPAIAAELPDTGTAVLKGIRIPAGTLVSECADPPFKGSKCADIVLRVTTADGQTRDLPCPIAAPAPEPAPAPAPAPTTQALAKTGVDGSGLIAGVFALALAGAALSLRKR</sequence>
<dbReference type="AlphaFoldDB" id="A0A923E3N6"/>
<keyword evidence="1" id="KW-1133">Transmembrane helix</keyword>
<evidence type="ECO:0000313" key="3">
    <source>
        <dbReference type="Proteomes" id="UP000617426"/>
    </source>
</evidence>
<keyword evidence="3" id="KW-1185">Reference proteome</keyword>
<comment type="caution">
    <text evidence="2">The sequence shown here is derived from an EMBL/GenBank/DDBJ whole genome shotgun (WGS) entry which is preliminary data.</text>
</comment>
<accession>A0A923E3N6</accession>
<evidence type="ECO:0000313" key="2">
    <source>
        <dbReference type="EMBL" id="MBB6333960.1"/>
    </source>
</evidence>
<dbReference type="RefSeq" id="WP_246429968.1">
    <property type="nucleotide sequence ID" value="NZ_JACHMK010000001.1"/>
</dbReference>
<name>A0A923E3N6_9ACTO</name>
<gene>
    <name evidence="2" type="ORF">HD592_000525</name>
</gene>